<name>A0A5E4T657_9BURK</name>
<dbReference type="AlphaFoldDB" id="A0A5E4T657"/>
<dbReference type="Gene3D" id="1.10.10.60">
    <property type="entry name" value="Homeodomain-like"/>
    <property type="match status" value="1"/>
</dbReference>
<evidence type="ECO:0000259" key="4">
    <source>
        <dbReference type="PROSITE" id="PS01124"/>
    </source>
</evidence>
<dbReference type="Pfam" id="PF12833">
    <property type="entry name" value="HTH_18"/>
    <property type="match status" value="1"/>
</dbReference>
<feature type="domain" description="HTH araC/xylS-type" evidence="4">
    <location>
        <begin position="194"/>
        <end position="292"/>
    </location>
</feature>
<dbReference type="InterPro" id="IPR009057">
    <property type="entry name" value="Homeodomain-like_sf"/>
</dbReference>
<dbReference type="Proteomes" id="UP000333828">
    <property type="component" value="Unassembled WGS sequence"/>
</dbReference>
<evidence type="ECO:0000313" key="6">
    <source>
        <dbReference type="Proteomes" id="UP000333828"/>
    </source>
</evidence>
<keyword evidence="2" id="KW-0238">DNA-binding</keyword>
<dbReference type="PROSITE" id="PS01124">
    <property type="entry name" value="HTH_ARAC_FAMILY_2"/>
    <property type="match status" value="1"/>
</dbReference>
<dbReference type="InterPro" id="IPR037923">
    <property type="entry name" value="HTH-like"/>
</dbReference>
<dbReference type="InterPro" id="IPR018060">
    <property type="entry name" value="HTH_AraC"/>
</dbReference>
<reference evidence="5 6" key="1">
    <citation type="submission" date="2019-08" db="EMBL/GenBank/DDBJ databases">
        <authorList>
            <person name="Peeters C."/>
        </authorList>
    </citation>
    <scope>NUCLEOTIDE SEQUENCE [LARGE SCALE GENOMIC DNA]</scope>
    <source>
        <strain evidence="5 6">LMG 31115</strain>
    </source>
</reference>
<dbReference type="InterPro" id="IPR050204">
    <property type="entry name" value="AraC_XylS_family_regulators"/>
</dbReference>
<evidence type="ECO:0000313" key="5">
    <source>
        <dbReference type="EMBL" id="VVD81954.1"/>
    </source>
</evidence>
<sequence>MTATRATHTTLTPHSGQRKSLLSSASLGWSGFGADLFSVAAGAHRIPGIAHHRVGVHVGRPVKAVCRCEGPPTARIQSHGDTDVIPAGMPGEWSDDNDCTILTVWFADDFVRNTYDQLGLTASEAQVRPQFQWRDARFQQMAWAMRAELEAKDASDPLYAESLCTAMLVRLAGAGVADRQQDRKTRTLSARAASRVIDYVEAHLDERLSLTELAALVDLSVPHFKVLFRETMGVPVHRYVVQRRLERAKALLIEGRLSVSQIALEAGFSHQSHMATWMKRELGATPRDIAASAATSRTAPLRSAIQPAD</sequence>
<dbReference type="GO" id="GO:0003700">
    <property type="term" value="F:DNA-binding transcription factor activity"/>
    <property type="evidence" value="ECO:0007669"/>
    <property type="project" value="InterPro"/>
</dbReference>
<dbReference type="SMART" id="SM00342">
    <property type="entry name" value="HTH_ARAC"/>
    <property type="match status" value="1"/>
</dbReference>
<proteinExistence type="predicted"/>
<dbReference type="PANTHER" id="PTHR46796">
    <property type="entry name" value="HTH-TYPE TRANSCRIPTIONAL ACTIVATOR RHAS-RELATED"/>
    <property type="match status" value="1"/>
</dbReference>
<evidence type="ECO:0000256" key="1">
    <source>
        <dbReference type="ARBA" id="ARBA00023015"/>
    </source>
</evidence>
<evidence type="ECO:0000256" key="2">
    <source>
        <dbReference type="ARBA" id="ARBA00023125"/>
    </source>
</evidence>
<evidence type="ECO:0000256" key="3">
    <source>
        <dbReference type="ARBA" id="ARBA00023163"/>
    </source>
</evidence>
<accession>A0A5E4T657</accession>
<dbReference type="GO" id="GO:0043565">
    <property type="term" value="F:sequence-specific DNA binding"/>
    <property type="evidence" value="ECO:0007669"/>
    <property type="project" value="InterPro"/>
</dbReference>
<gene>
    <name evidence="5" type="ORF">PIN31115_01160</name>
</gene>
<dbReference type="RefSeq" id="WP_150683224.1">
    <property type="nucleotide sequence ID" value="NZ_CABPSI010000001.1"/>
</dbReference>
<organism evidence="5 6">
    <name type="scientific">Pandoraea iniqua</name>
    <dbReference type="NCBI Taxonomy" id="2508288"/>
    <lineage>
        <taxon>Bacteria</taxon>
        <taxon>Pseudomonadati</taxon>
        <taxon>Pseudomonadota</taxon>
        <taxon>Betaproteobacteria</taxon>
        <taxon>Burkholderiales</taxon>
        <taxon>Burkholderiaceae</taxon>
        <taxon>Pandoraea</taxon>
    </lineage>
</organism>
<dbReference type="SUPFAM" id="SSF51215">
    <property type="entry name" value="Regulatory protein AraC"/>
    <property type="match status" value="1"/>
</dbReference>
<keyword evidence="6" id="KW-1185">Reference proteome</keyword>
<keyword evidence="1" id="KW-0805">Transcription regulation</keyword>
<protein>
    <submittedName>
        <fullName evidence="5">AraC family transcriptional regulator</fullName>
    </submittedName>
</protein>
<dbReference type="EMBL" id="CABPSI010000001">
    <property type="protein sequence ID" value="VVD81954.1"/>
    <property type="molecule type" value="Genomic_DNA"/>
</dbReference>
<dbReference type="SUPFAM" id="SSF46689">
    <property type="entry name" value="Homeodomain-like"/>
    <property type="match status" value="2"/>
</dbReference>
<dbReference type="PANTHER" id="PTHR46796:SF6">
    <property type="entry name" value="ARAC SUBFAMILY"/>
    <property type="match status" value="1"/>
</dbReference>
<keyword evidence="3" id="KW-0804">Transcription</keyword>